<dbReference type="Proteomes" id="UP000789366">
    <property type="component" value="Unassembled WGS sequence"/>
</dbReference>
<keyword evidence="2" id="KW-1185">Reference proteome</keyword>
<protein>
    <submittedName>
        <fullName evidence="1">10770_t:CDS:1</fullName>
    </submittedName>
</protein>
<comment type="caution">
    <text evidence="1">The sequence shown here is derived from an EMBL/GenBank/DDBJ whole genome shotgun (WGS) entry which is preliminary data.</text>
</comment>
<proteinExistence type="predicted"/>
<evidence type="ECO:0000313" key="2">
    <source>
        <dbReference type="Proteomes" id="UP000789366"/>
    </source>
</evidence>
<gene>
    <name evidence="1" type="ORF">SPELUC_LOCUS15342</name>
</gene>
<accession>A0ACA9QS85</accession>
<name>A0ACA9QS85_9GLOM</name>
<reference evidence="1" key="1">
    <citation type="submission" date="2021-06" db="EMBL/GenBank/DDBJ databases">
        <authorList>
            <person name="Kallberg Y."/>
            <person name="Tangrot J."/>
            <person name="Rosling A."/>
        </authorList>
    </citation>
    <scope>NUCLEOTIDE SEQUENCE</scope>
    <source>
        <strain evidence="1">28 12/20/2015</strain>
    </source>
</reference>
<dbReference type="EMBL" id="CAJVPW010050120">
    <property type="protein sequence ID" value="CAG8764261.1"/>
    <property type="molecule type" value="Genomic_DNA"/>
</dbReference>
<sequence>MSLKSYQRDFMSLAIAQDALTFGTYTLKSGRISPYFYDAGKFNKGSIFTSIGNIYATVLKEATKQDYDLIFVSALPDKYDMDVSYSFNRQGKKNHGEGGNIVGAQLKGNVLVVDDVISTETAIRESLEIIKENQANPVGVIVA</sequence>
<feature type="non-terminal residue" evidence="1">
    <location>
        <position position="143"/>
    </location>
</feature>
<evidence type="ECO:0000313" key="1">
    <source>
        <dbReference type="EMBL" id="CAG8764261.1"/>
    </source>
</evidence>
<organism evidence="1 2">
    <name type="scientific">Cetraspora pellucida</name>
    <dbReference type="NCBI Taxonomy" id="1433469"/>
    <lineage>
        <taxon>Eukaryota</taxon>
        <taxon>Fungi</taxon>
        <taxon>Fungi incertae sedis</taxon>
        <taxon>Mucoromycota</taxon>
        <taxon>Glomeromycotina</taxon>
        <taxon>Glomeromycetes</taxon>
        <taxon>Diversisporales</taxon>
        <taxon>Gigasporaceae</taxon>
        <taxon>Cetraspora</taxon>
    </lineage>
</organism>